<keyword evidence="2" id="KW-0210">Decarboxylase</keyword>
<evidence type="ECO:0000313" key="8">
    <source>
        <dbReference type="EMBL" id="OLF05288.1"/>
    </source>
</evidence>
<keyword evidence="9" id="KW-1185">Reference proteome</keyword>
<dbReference type="InterPro" id="IPR029066">
    <property type="entry name" value="PLP-binding_barrel"/>
</dbReference>
<sequence>MTSRLCADLAAEFGTPLFAYDATSLTGALTELRTALPPALEVFYSLKANPNLGVVATLAGAGARAEVSSLVELRTALLAGVSPADVIFLGPGKSAEELAACLDAGIYAVVVESFAELADLNRMAAHRGRRQRVLLRINPATAARGSRLTMGGKPRQFGIDEHEVLAAGDLPARHPALDLAGVHAYLGTRILDAADVVANTRQVLDLARRVAAATGIALDAVDVGGGLGVAYFPGEHDPDLDVLRAGLADAIAEFRRDHPATRLLLESGRYLTARAGLYLVGVRYVKTSMGQRFAVTDGGTHHHMAAVGIGSFVKRSFPTQLVGRDATGPTGPWQLTGPLCTPNDTVAKDAELPELARGDLLAIGRSGAYGPTASPGLFLSHGFPAEVLVRDGVAHLVRERDAPEELLGKQRLPTHLQERI</sequence>
<keyword evidence="5" id="KW-0456">Lyase</keyword>
<evidence type="ECO:0000256" key="1">
    <source>
        <dbReference type="ARBA" id="ARBA00001933"/>
    </source>
</evidence>
<feature type="active site" description="Proton donor" evidence="6">
    <location>
        <position position="340"/>
    </location>
</feature>
<protein>
    <submittedName>
        <fullName evidence="8">Diaminopimelate decarboxylase</fullName>
    </submittedName>
</protein>
<evidence type="ECO:0000313" key="9">
    <source>
        <dbReference type="Proteomes" id="UP000185696"/>
    </source>
</evidence>
<dbReference type="EMBL" id="MSIF01000031">
    <property type="protein sequence ID" value="OLF05288.1"/>
    <property type="molecule type" value="Genomic_DNA"/>
</dbReference>
<gene>
    <name evidence="8" type="ORF">BLA60_36890</name>
</gene>
<dbReference type="FunFam" id="3.20.20.10:FF:000003">
    <property type="entry name" value="Diaminopimelate decarboxylase"/>
    <property type="match status" value="1"/>
</dbReference>
<dbReference type="AlphaFoldDB" id="A0A7Z0WE85"/>
<reference evidence="8 9" key="1">
    <citation type="submission" date="2016-12" db="EMBL/GenBank/DDBJ databases">
        <title>The draft genome sequence of Actinophytocola xinjiangensis.</title>
        <authorList>
            <person name="Wang W."/>
            <person name="Yuan L."/>
        </authorList>
    </citation>
    <scope>NUCLEOTIDE SEQUENCE [LARGE SCALE GENOMIC DNA]</scope>
    <source>
        <strain evidence="8 9">CGMCC 4.4663</strain>
    </source>
</reference>
<keyword evidence="4" id="KW-0457">Lysine biosynthesis</keyword>
<feature type="modified residue" description="N6-(pyridoxal phosphate)lysine" evidence="6">
    <location>
        <position position="47"/>
    </location>
</feature>
<dbReference type="InterPro" id="IPR022644">
    <property type="entry name" value="De-COase2_N"/>
</dbReference>
<dbReference type="PRINTS" id="PR01179">
    <property type="entry name" value="ODADCRBXLASE"/>
</dbReference>
<comment type="caution">
    <text evidence="8">The sequence shown here is derived from an EMBL/GenBank/DDBJ whole genome shotgun (WGS) entry which is preliminary data.</text>
</comment>
<dbReference type="GO" id="GO:0008836">
    <property type="term" value="F:diaminopimelate decarboxylase activity"/>
    <property type="evidence" value="ECO:0007669"/>
    <property type="project" value="InterPro"/>
</dbReference>
<dbReference type="PANTHER" id="PTHR43727:SF2">
    <property type="entry name" value="GROUP IV DECARBOXYLASE"/>
    <property type="match status" value="1"/>
</dbReference>
<dbReference type="InterPro" id="IPR002986">
    <property type="entry name" value="DAP_deCOOHase_LysA"/>
</dbReference>
<evidence type="ECO:0000259" key="7">
    <source>
        <dbReference type="Pfam" id="PF02784"/>
    </source>
</evidence>
<dbReference type="Gene3D" id="2.40.37.10">
    <property type="entry name" value="Lyase, Ornithine Decarboxylase, Chain A, domain 1"/>
    <property type="match status" value="1"/>
</dbReference>
<dbReference type="SUPFAM" id="SSF51419">
    <property type="entry name" value="PLP-binding barrel"/>
    <property type="match status" value="1"/>
</dbReference>
<dbReference type="SUPFAM" id="SSF50621">
    <property type="entry name" value="Alanine racemase C-terminal domain-like"/>
    <property type="match status" value="1"/>
</dbReference>
<dbReference type="InterPro" id="IPR009006">
    <property type="entry name" value="Ala_racemase/Decarboxylase_C"/>
</dbReference>
<keyword evidence="4" id="KW-0028">Amino-acid biosynthesis</keyword>
<dbReference type="InterPro" id="IPR000183">
    <property type="entry name" value="Orn/DAP/Arg_de-COase"/>
</dbReference>
<dbReference type="OrthoDB" id="9802241at2"/>
<evidence type="ECO:0000256" key="2">
    <source>
        <dbReference type="ARBA" id="ARBA00022793"/>
    </source>
</evidence>
<dbReference type="PRINTS" id="PR01181">
    <property type="entry name" value="DAPDCRBXLASE"/>
</dbReference>
<dbReference type="PANTHER" id="PTHR43727">
    <property type="entry name" value="DIAMINOPIMELATE DECARBOXYLASE"/>
    <property type="match status" value="1"/>
</dbReference>
<dbReference type="GO" id="GO:0009089">
    <property type="term" value="P:lysine biosynthetic process via diaminopimelate"/>
    <property type="evidence" value="ECO:0007669"/>
    <property type="project" value="InterPro"/>
</dbReference>
<accession>A0A7Z0WE85</accession>
<dbReference type="Proteomes" id="UP000185696">
    <property type="component" value="Unassembled WGS sequence"/>
</dbReference>
<dbReference type="CDD" id="cd06839">
    <property type="entry name" value="PLPDE_III_Btrk_like"/>
    <property type="match status" value="1"/>
</dbReference>
<evidence type="ECO:0000256" key="5">
    <source>
        <dbReference type="ARBA" id="ARBA00023239"/>
    </source>
</evidence>
<feature type="domain" description="Orn/DAP/Arg decarboxylase 2 N-terminal" evidence="7">
    <location>
        <begin position="29"/>
        <end position="273"/>
    </location>
</feature>
<proteinExistence type="predicted"/>
<evidence type="ECO:0000256" key="6">
    <source>
        <dbReference type="PIRSR" id="PIRSR600183-50"/>
    </source>
</evidence>
<evidence type="ECO:0000256" key="4">
    <source>
        <dbReference type="ARBA" id="ARBA00023154"/>
    </source>
</evidence>
<dbReference type="Gene3D" id="3.20.20.10">
    <property type="entry name" value="Alanine racemase"/>
    <property type="match status" value="1"/>
</dbReference>
<name>A0A7Z0WE85_9PSEU</name>
<dbReference type="Pfam" id="PF02784">
    <property type="entry name" value="Orn_Arg_deC_N"/>
    <property type="match status" value="1"/>
</dbReference>
<evidence type="ECO:0000256" key="3">
    <source>
        <dbReference type="ARBA" id="ARBA00022898"/>
    </source>
</evidence>
<comment type="cofactor">
    <cofactor evidence="1 6">
        <name>pyridoxal 5'-phosphate</name>
        <dbReference type="ChEBI" id="CHEBI:597326"/>
    </cofactor>
</comment>
<organism evidence="8 9">
    <name type="scientific">Actinophytocola xinjiangensis</name>
    <dbReference type="NCBI Taxonomy" id="485602"/>
    <lineage>
        <taxon>Bacteria</taxon>
        <taxon>Bacillati</taxon>
        <taxon>Actinomycetota</taxon>
        <taxon>Actinomycetes</taxon>
        <taxon>Pseudonocardiales</taxon>
        <taxon>Pseudonocardiaceae</taxon>
    </lineage>
</organism>
<keyword evidence="3 6" id="KW-0663">Pyridoxal phosphate</keyword>